<name>A0A2T8HRY1_9RHOB</name>
<dbReference type="EMBL" id="QDKM01000006">
    <property type="protein sequence ID" value="PVH28199.1"/>
    <property type="molecule type" value="Genomic_DNA"/>
</dbReference>
<sequence length="73" mass="8104">METPYSGLPLGKIAYIREIEAQDLPDDIRAQLPEESPVWGVHSPEGECLAIALDRRVAFMLARENDFAPVSAH</sequence>
<gene>
    <name evidence="1" type="ORF">DDE20_13920</name>
</gene>
<reference evidence="1 2" key="1">
    <citation type="submission" date="2018-04" db="EMBL/GenBank/DDBJ databases">
        <title>Pararhodobacter oceanense sp. nov., isolated from marine intertidal sediment.</title>
        <authorList>
            <person name="Wang X.-L."/>
            <person name="Du Z.-J."/>
        </authorList>
    </citation>
    <scope>NUCLEOTIDE SEQUENCE [LARGE SCALE GENOMIC DNA]</scope>
    <source>
        <strain evidence="1 2">AM505</strain>
    </source>
</reference>
<dbReference type="AlphaFoldDB" id="A0A2T8HRY1"/>
<organism evidence="1 2">
    <name type="scientific">Pararhodobacter oceanensis</name>
    <dbReference type="NCBI Taxonomy" id="2172121"/>
    <lineage>
        <taxon>Bacteria</taxon>
        <taxon>Pseudomonadati</taxon>
        <taxon>Pseudomonadota</taxon>
        <taxon>Alphaproteobacteria</taxon>
        <taxon>Rhodobacterales</taxon>
        <taxon>Paracoccaceae</taxon>
        <taxon>Pararhodobacter</taxon>
    </lineage>
</organism>
<accession>A0A2T8HRY1</accession>
<comment type="caution">
    <text evidence="1">The sequence shown here is derived from an EMBL/GenBank/DDBJ whole genome shotgun (WGS) entry which is preliminary data.</text>
</comment>
<dbReference type="OrthoDB" id="7205167at2"/>
<dbReference type="Proteomes" id="UP000245911">
    <property type="component" value="Unassembled WGS sequence"/>
</dbReference>
<evidence type="ECO:0000313" key="1">
    <source>
        <dbReference type="EMBL" id="PVH28199.1"/>
    </source>
</evidence>
<protein>
    <submittedName>
        <fullName evidence="1">DUF1150 domain-containing protein</fullName>
    </submittedName>
</protein>
<evidence type="ECO:0000313" key="2">
    <source>
        <dbReference type="Proteomes" id="UP000245911"/>
    </source>
</evidence>
<dbReference type="Pfam" id="PF06620">
    <property type="entry name" value="DUF1150"/>
    <property type="match status" value="1"/>
</dbReference>
<keyword evidence="2" id="KW-1185">Reference proteome</keyword>
<dbReference type="InterPro" id="IPR009531">
    <property type="entry name" value="DUF1150"/>
</dbReference>
<proteinExistence type="predicted"/>
<dbReference type="RefSeq" id="WP_116559118.1">
    <property type="nucleotide sequence ID" value="NZ_QDKM01000006.1"/>
</dbReference>